<feature type="transmembrane region" description="Helical" evidence="6">
    <location>
        <begin position="414"/>
        <end position="432"/>
    </location>
</feature>
<keyword evidence="10" id="KW-1185">Reference proteome</keyword>
<dbReference type="PANTHER" id="PTHR23051:SF0">
    <property type="entry name" value="SOLUTE CARRIER FAMILY 35 MEMBER F5"/>
    <property type="match status" value="1"/>
</dbReference>
<dbReference type="EMBL" id="MU251404">
    <property type="protein sequence ID" value="KAG9236588.1"/>
    <property type="molecule type" value="Genomic_DNA"/>
</dbReference>
<dbReference type="OrthoDB" id="1436450at2759"/>
<evidence type="ECO:0000256" key="1">
    <source>
        <dbReference type="ARBA" id="ARBA00004141"/>
    </source>
</evidence>
<feature type="transmembrane region" description="Helical" evidence="6">
    <location>
        <begin position="192"/>
        <end position="210"/>
    </location>
</feature>
<keyword evidence="2 6" id="KW-0812">Transmembrane</keyword>
<feature type="region of interest" description="Disordered" evidence="5">
    <location>
        <begin position="168"/>
        <end position="187"/>
    </location>
</feature>
<evidence type="ECO:0000259" key="8">
    <source>
        <dbReference type="Pfam" id="PF13127"/>
    </source>
</evidence>
<feature type="transmembrane region" description="Helical" evidence="6">
    <location>
        <begin position="250"/>
        <end position="268"/>
    </location>
</feature>
<evidence type="ECO:0000256" key="4">
    <source>
        <dbReference type="ARBA" id="ARBA00023136"/>
    </source>
</evidence>
<dbReference type="PANTHER" id="PTHR23051">
    <property type="entry name" value="SOLUTE CARRIER FAMILY 35, MEMBER F5"/>
    <property type="match status" value="1"/>
</dbReference>
<comment type="caution">
    <text evidence="9">The sequence shown here is derived from an EMBL/GenBank/DDBJ whole genome shotgun (WGS) entry which is preliminary data.</text>
</comment>
<dbReference type="Proteomes" id="UP000824998">
    <property type="component" value="Unassembled WGS sequence"/>
</dbReference>
<feature type="transmembrane region" description="Helical" evidence="6">
    <location>
        <begin position="321"/>
        <end position="345"/>
    </location>
</feature>
<dbReference type="InterPro" id="IPR037185">
    <property type="entry name" value="EmrE-like"/>
</dbReference>
<evidence type="ECO:0000259" key="7">
    <source>
        <dbReference type="Pfam" id="PF00892"/>
    </source>
</evidence>
<keyword evidence="3 6" id="KW-1133">Transmembrane helix</keyword>
<feature type="transmembrane region" description="Helical" evidence="6">
    <location>
        <begin position="288"/>
        <end position="309"/>
    </location>
</feature>
<accession>A0A9P7YMN4</accession>
<protein>
    <recommendedName>
        <fullName evidence="11">EamA domain-containing protein</fullName>
    </recommendedName>
</protein>
<proteinExistence type="predicted"/>
<feature type="region of interest" description="Disordered" evidence="5">
    <location>
        <begin position="25"/>
        <end position="46"/>
    </location>
</feature>
<name>A0A9P7YMN4_9HELO</name>
<dbReference type="InterPro" id="IPR025016">
    <property type="entry name" value="DUF3955"/>
</dbReference>
<evidence type="ECO:0000256" key="3">
    <source>
        <dbReference type="ARBA" id="ARBA00022989"/>
    </source>
</evidence>
<feature type="domain" description="DUF3955" evidence="8">
    <location>
        <begin position="61"/>
        <end position="114"/>
    </location>
</feature>
<evidence type="ECO:0000313" key="9">
    <source>
        <dbReference type="EMBL" id="KAG9236588.1"/>
    </source>
</evidence>
<feature type="transmembrane region" description="Helical" evidence="6">
    <location>
        <begin position="377"/>
        <end position="402"/>
    </location>
</feature>
<organism evidence="9 10">
    <name type="scientific">Amylocarpus encephaloides</name>
    <dbReference type="NCBI Taxonomy" id="45428"/>
    <lineage>
        <taxon>Eukaryota</taxon>
        <taxon>Fungi</taxon>
        <taxon>Dikarya</taxon>
        <taxon>Ascomycota</taxon>
        <taxon>Pezizomycotina</taxon>
        <taxon>Leotiomycetes</taxon>
        <taxon>Helotiales</taxon>
        <taxon>Helotiales incertae sedis</taxon>
        <taxon>Amylocarpus</taxon>
    </lineage>
</organism>
<feature type="transmembrane region" description="Helical" evidence="6">
    <location>
        <begin position="98"/>
        <end position="116"/>
    </location>
</feature>
<evidence type="ECO:0008006" key="11">
    <source>
        <dbReference type="Google" id="ProtNLM"/>
    </source>
</evidence>
<dbReference type="InterPro" id="IPR000620">
    <property type="entry name" value="EamA_dom"/>
</dbReference>
<evidence type="ECO:0000256" key="2">
    <source>
        <dbReference type="ARBA" id="ARBA00022692"/>
    </source>
</evidence>
<evidence type="ECO:0000256" key="6">
    <source>
        <dbReference type="SAM" id="Phobius"/>
    </source>
</evidence>
<gene>
    <name evidence="9" type="ORF">BJ875DRAFT_217990</name>
</gene>
<sequence length="453" mass="49790">MAAHEPPVPLAAAEEFGLVTDRLSPPSERAERLSMSSSRSLKHGGGSFRKGVGLENVARRTLGIILLLVTVFLWTSSNFLASYIFADNTFSKPYFVTYINTAFFAVSLLPIFLRIVHKHGITHVRTSAAEYWRGRMDGYQGIGQKNADEEAEDPMTASQTRLLVDQDDSGPALSLSGDPQPPPEGQLSVPETAWLSLEFCFLWFMANYLVAACLEYTSVASSTILTSLSSIFTLIFGALFRVEAFSYRKLIGVLASLAGIILISTVDLSAKDNDENRGNFPHKTRPQIAIGDAMAFGSAVMYGIYAIVMKKRIGNEDRVNMPLFFGLVGLFNCLLLWPGFFILHFTGVEEFQMPPTTKIWLVVLANSASSFVSDYCWAYAMLLTTPLVVSVGLSMTIPLSLVGQMILSKQYSSALYWVGACIVLLSFLFVNHESKDEDEVKKGVDEEVLAGTV</sequence>
<dbReference type="SUPFAM" id="SSF103481">
    <property type="entry name" value="Multidrug resistance efflux transporter EmrE"/>
    <property type="match status" value="2"/>
</dbReference>
<feature type="transmembrane region" description="Helical" evidence="6">
    <location>
        <begin position="216"/>
        <end position="238"/>
    </location>
</feature>
<dbReference type="AlphaFoldDB" id="A0A9P7YMN4"/>
<feature type="domain" description="EamA" evidence="7">
    <location>
        <begin position="192"/>
        <end position="265"/>
    </location>
</feature>
<comment type="subcellular location">
    <subcellularLocation>
        <location evidence="1">Membrane</location>
        <topology evidence="1">Multi-pass membrane protein</topology>
    </subcellularLocation>
</comment>
<keyword evidence="4 6" id="KW-0472">Membrane</keyword>
<feature type="transmembrane region" description="Helical" evidence="6">
    <location>
        <begin position="64"/>
        <end position="86"/>
    </location>
</feature>
<reference evidence="9" key="1">
    <citation type="journal article" date="2021" name="IMA Fungus">
        <title>Genomic characterization of three marine fungi, including Emericellopsis atlantica sp. nov. with signatures of a generalist lifestyle and marine biomass degradation.</title>
        <authorList>
            <person name="Hagestad O.C."/>
            <person name="Hou L."/>
            <person name="Andersen J.H."/>
            <person name="Hansen E.H."/>
            <person name="Altermark B."/>
            <person name="Li C."/>
            <person name="Kuhnert E."/>
            <person name="Cox R.J."/>
            <person name="Crous P.W."/>
            <person name="Spatafora J.W."/>
            <person name="Lail K."/>
            <person name="Amirebrahimi M."/>
            <person name="Lipzen A."/>
            <person name="Pangilinan J."/>
            <person name="Andreopoulos W."/>
            <person name="Hayes R.D."/>
            <person name="Ng V."/>
            <person name="Grigoriev I.V."/>
            <person name="Jackson S.A."/>
            <person name="Sutton T.D.S."/>
            <person name="Dobson A.D.W."/>
            <person name="Rama T."/>
        </authorList>
    </citation>
    <scope>NUCLEOTIDE SEQUENCE</scope>
    <source>
        <strain evidence="9">TRa018bII</strain>
    </source>
</reference>
<dbReference type="Pfam" id="PF00892">
    <property type="entry name" value="EamA"/>
    <property type="match status" value="1"/>
</dbReference>
<dbReference type="GO" id="GO:0000329">
    <property type="term" value="C:fungal-type vacuole membrane"/>
    <property type="evidence" value="ECO:0007669"/>
    <property type="project" value="TreeGrafter"/>
</dbReference>
<dbReference type="Pfam" id="PF13127">
    <property type="entry name" value="DUF3955"/>
    <property type="match status" value="1"/>
</dbReference>
<evidence type="ECO:0000256" key="5">
    <source>
        <dbReference type="SAM" id="MobiDB-lite"/>
    </source>
</evidence>
<evidence type="ECO:0000313" key="10">
    <source>
        <dbReference type="Proteomes" id="UP000824998"/>
    </source>
</evidence>